<dbReference type="AlphaFoldDB" id="A0AAU9J2Y8"/>
<gene>
    <name evidence="2" type="ORF">BSTOLATCC_MIC24227</name>
</gene>
<dbReference type="EMBL" id="CAJZBQ010000023">
    <property type="protein sequence ID" value="CAG9319676.1"/>
    <property type="molecule type" value="Genomic_DNA"/>
</dbReference>
<organism evidence="2 3">
    <name type="scientific">Blepharisma stoltei</name>
    <dbReference type="NCBI Taxonomy" id="1481888"/>
    <lineage>
        <taxon>Eukaryota</taxon>
        <taxon>Sar</taxon>
        <taxon>Alveolata</taxon>
        <taxon>Ciliophora</taxon>
        <taxon>Postciliodesmatophora</taxon>
        <taxon>Heterotrichea</taxon>
        <taxon>Heterotrichida</taxon>
        <taxon>Blepharismidae</taxon>
        <taxon>Blepharisma</taxon>
    </lineage>
</organism>
<feature type="region of interest" description="Disordered" evidence="1">
    <location>
        <begin position="1"/>
        <end position="35"/>
    </location>
</feature>
<comment type="caution">
    <text evidence="2">The sequence shown here is derived from an EMBL/GenBank/DDBJ whole genome shotgun (WGS) entry which is preliminary data.</text>
</comment>
<proteinExistence type="predicted"/>
<evidence type="ECO:0000313" key="2">
    <source>
        <dbReference type="EMBL" id="CAG9319676.1"/>
    </source>
</evidence>
<sequence>MESKRWEKKLNEMMEKHRKTQEENRSKKRSQIYKQMREVTAVPKIDEMSDKVAMIIKMKENGILEQEDQQQQQEEHKSQVYKATLQAKKQDTSPNLRSSQRDATTVSQKSKSKLAEASKSRKKNEKPKLKSLDLSNMKLEEFKELKKSFLRAQCLHTRQNSAQAFSPRLHIDLTTGEASELYINARAPQTARVKTPSGFSSAETMQRGLLQSTENQQSNSKETFYEKNMKWATEKERGLKTARENRKSCDLSECTFKPSIERLKLKEKPTNCSKEEKTYSGLYSDRKVRDSSKTKPEGEKRTNEIESSQFLATIDASAIKLASESLLKKSLAPSNIKVKRKEGFDLKLFMKNAKPMVKYSSLNYLN</sequence>
<evidence type="ECO:0000256" key="1">
    <source>
        <dbReference type="SAM" id="MobiDB-lite"/>
    </source>
</evidence>
<accession>A0AAU9J2Y8</accession>
<protein>
    <submittedName>
        <fullName evidence="2">Uncharacterized protein</fullName>
    </submittedName>
</protein>
<feature type="region of interest" description="Disordered" evidence="1">
    <location>
        <begin position="275"/>
        <end position="304"/>
    </location>
</feature>
<dbReference type="Proteomes" id="UP001162131">
    <property type="component" value="Unassembled WGS sequence"/>
</dbReference>
<reference evidence="2" key="1">
    <citation type="submission" date="2021-09" db="EMBL/GenBank/DDBJ databases">
        <authorList>
            <consortium name="AG Swart"/>
            <person name="Singh M."/>
            <person name="Singh A."/>
            <person name="Seah K."/>
            <person name="Emmerich C."/>
        </authorList>
    </citation>
    <scope>NUCLEOTIDE SEQUENCE</scope>
    <source>
        <strain evidence="2">ATCC30299</strain>
    </source>
</reference>
<feature type="compositionally biased region" description="Polar residues" evidence="1">
    <location>
        <begin position="92"/>
        <end position="106"/>
    </location>
</feature>
<feature type="region of interest" description="Disordered" evidence="1">
    <location>
        <begin position="65"/>
        <end position="131"/>
    </location>
</feature>
<feature type="compositionally biased region" description="Basic and acidic residues" evidence="1">
    <location>
        <begin position="1"/>
        <end position="25"/>
    </location>
</feature>
<keyword evidence="3" id="KW-1185">Reference proteome</keyword>
<evidence type="ECO:0000313" key="3">
    <source>
        <dbReference type="Proteomes" id="UP001162131"/>
    </source>
</evidence>
<name>A0AAU9J2Y8_9CILI</name>